<sequence length="141" mass="15187">MTDFTALLGVDFHRSAPSTLAEIAGLEKTLGVLLPLNYKDFLAWSDGGEGEVGELYLSMWTVEQVIELNALYSIATRMGRGFVGIGTDGGDYCFALDLRRDERFVVVPLGALAEDEVKSLASDLVAGLTAIRDGRITGNDL</sequence>
<evidence type="ECO:0000313" key="2">
    <source>
        <dbReference type="EMBL" id="AOJ75274.1"/>
    </source>
</evidence>
<dbReference type="InterPro" id="IPR037883">
    <property type="entry name" value="Knr4/Smi1-like_sf"/>
</dbReference>
<dbReference type="InterPro" id="IPR018958">
    <property type="entry name" value="Knr4/Smi1-like_dom"/>
</dbReference>
<evidence type="ECO:0000313" key="3">
    <source>
        <dbReference type="Proteomes" id="UP000243680"/>
    </source>
</evidence>
<protein>
    <recommendedName>
        <fullName evidence="1">Knr4/Smi1-like domain-containing protein</fullName>
    </recommendedName>
</protein>
<dbReference type="Proteomes" id="UP000243680">
    <property type="component" value="Chromosome 1"/>
</dbReference>
<dbReference type="SUPFAM" id="SSF160631">
    <property type="entry name" value="SMI1/KNR4-like"/>
    <property type="match status" value="1"/>
</dbReference>
<dbReference type="SMART" id="SM00860">
    <property type="entry name" value="SMI1_KNR4"/>
    <property type="match status" value="1"/>
</dbReference>
<proteinExistence type="predicted"/>
<dbReference type="EMBL" id="CP013420">
    <property type="protein sequence ID" value="AOJ75274.1"/>
    <property type="molecule type" value="Genomic_DNA"/>
</dbReference>
<gene>
    <name evidence="2" type="ORF">WJ35_09450</name>
</gene>
<dbReference type="AlphaFoldDB" id="A0A1B4LDN5"/>
<accession>A0A1B4LDN5</accession>
<organism evidence="2 3">
    <name type="scientific">Burkholderia ubonensis</name>
    <dbReference type="NCBI Taxonomy" id="101571"/>
    <lineage>
        <taxon>Bacteria</taxon>
        <taxon>Pseudomonadati</taxon>
        <taxon>Pseudomonadota</taxon>
        <taxon>Betaproteobacteria</taxon>
        <taxon>Burkholderiales</taxon>
        <taxon>Burkholderiaceae</taxon>
        <taxon>Burkholderia</taxon>
        <taxon>Burkholderia cepacia complex</taxon>
    </lineage>
</organism>
<dbReference type="RefSeq" id="WP_059460809.1">
    <property type="nucleotide sequence ID" value="NZ_CP013420.1"/>
</dbReference>
<reference evidence="2 3" key="1">
    <citation type="submission" date="2015-12" db="EMBL/GenBank/DDBJ databases">
        <title>Diversity of Burkholderia near neighbor genomes.</title>
        <authorList>
            <person name="Sahl J."/>
            <person name="Wagner D."/>
            <person name="Keim P."/>
        </authorList>
    </citation>
    <scope>NUCLEOTIDE SEQUENCE [LARGE SCALE GENOMIC DNA]</scope>
    <source>
        <strain evidence="2 3">MSMB0783</strain>
    </source>
</reference>
<evidence type="ECO:0000259" key="1">
    <source>
        <dbReference type="SMART" id="SM00860"/>
    </source>
</evidence>
<dbReference type="Gene3D" id="3.40.1580.10">
    <property type="entry name" value="SMI1/KNR4-like"/>
    <property type="match status" value="1"/>
</dbReference>
<name>A0A1B4LDN5_9BURK</name>
<feature type="domain" description="Knr4/Smi1-like" evidence="1">
    <location>
        <begin position="17"/>
        <end position="115"/>
    </location>
</feature>
<dbReference type="Pfam" id="PF09346">
    <property type="entry name" value="SMI1_KNR4"/>
    <property type="match status" value="1"/>
</dbReference>